<feature type="compositionally biased region" description="Polar residues" evidence="1">
    <location>
        <begin position="41"/>
        <end position="51"/>
    </location>
</feature>
<evidence type="ECO:0000256" key="1">
    <source>
        <dbReference type="SAM" id="MobiDB-lite"/>
    </source>
</evidence>
<dbReference type="EMBL" id="KQ086312">
    <property type="protein sequence ID" value="KLO05415.1"/>
    <property type="molecule type" value="Genomic_DNA"/>
</dbReference>
<feature type="compositionally biased region" description="Low complexity" evidence="1">
    <location>
        <begin position="165"/>
        <end position="184"/>
    </location>
</feature>
<feature type="compositionally biased region" description="Acidic residues" evidence="1">
    <location>
        <begin position="63"/>
        <end position="72"/>
    </location>
</feature>
<organism evidence="2 3">
    <name type="scientific">Schizopora paradoxa</name>
    <dbReference type="NCBI Taxonomy" id="27342"/>
    <lineage>
        <taxon>Eukaryota</taxon>
        <taxon>Fungi</taxon>
        <taxon>Dikarya</taxon>
        <taxon>Basidiomycota</taxon>
        <taxon>Agaricomycotina</taxon>
        <taxon>Agaricomycetes</taxon>
        <taxon>Hymenochaetales</taxon>
        <taxon>Schizoporaceae</taxon>
        <taxon>Schizopora</taxon>
    </lineage>
</organism>
<sequence>MDPRSAAEKKSLKPSNEVNQALAKRRRQRAAKKERKRCQRNDSTAPETQHAVSERKTESVEEKELEMDENDTVVEGKGALSSSFDNTETIGIDWADDVDASIPCLQPMFITEPPPRDLSCLRTGTSSPWSSLCRRHQRVQRRQSQHSHLEPRHHPSGRPQRPQHSISRADASAWWRRSSSSRSSQPRTAQPRHPRPDFRWQPPLMHHHRFKPRQAQVPHLKPTRPRYKTDRSIQTDFPPPLTSNCSVQTETPIAPPTRQMQEVAIQSEHFTLDASAQTDSLPAPPTKPIATQTDPIYSSSVSIQTDPTPPTDPRAYQRLFQIANYTRKDEDAIFEAAQLFVASPLSSTVSDALIGLHNLLFTQSFPAPAPTMLPYDPSMRFIAMYVKGWYASWLKYQL</sequence>
<accession>A0A0H2R0Y8</accession>
<evidence type="ECO:0000313" key="2">
    <source>
        <dbReference type="EMBL" id="KLO05415.1"/>
    </source>
</evidence>
<feature type="compositionally biased region" description="Basic residues" evidence="1">
    <location>
        <begin position="23"/>
        <end position="38"/>
    </location>
</feature>
<dbReference type="Proteomes" id="UP000053477">
    <property type="component" value="Unassembled WGS sequence"/>
</dbReference>
<feature type="compositionally biased region" description="Basic and acidic residues" evidence="1">
    <location>
        <begin position="52"/>
        <end position="62"/>
    </location>
</feature>
<name>A0A0H2R0Y8_9AGAM</name>
<feature type="region of interest" description="Disordered" evidence="1">
    <location>
        <begin position="1"/>
        <end position="84"/>
    </location>
</feature>
<feature type="region of interest" description="Disordered" evidence="1">
    <location>
        <begin position="112"/>
        <end position="247"/>
    </location>
</feature>
<dbReference type="AlphaFoldDB" id="A0A0H2R0Y8"/>
<proteinExistence type="predicted"/>
<feature type="compositionally biased region" description="Basic residues" evidence="1">
    <location>
        <begin position="133"/>
        <end position="145"/>
    </location>
</feature>
<reference evidence="2 3" key="1">
    <citation type="submission" date="2015-04" db="EMBL/GenBank/DDBJ databases">
        <title>Complete genome sequence of Schizopora paradoxa KUC8140, a cosmopolitan wood degrader in East Asia.</title>
        <authorList>
            <consortium name="DOE Joint Genome Institute"/>
            <person name="Min B."/>
            <person name="Park H."/>
            <person name="Jang Y."/>
            <person name="Kim J.-J."/>
            <person name="Kim K.H."/>
            <person name="Pangilinan J."/>
            <person name="Lipzen A."/>
            <person name="Riley R."/>
            <person name="Grigoriev I.V."/>
            <person name="Spatafora J.W."/>
            <person name="Choi I.-G."/>
        </authorList>
    </citation>
    <scope>NUCLEOTIDE SEQUENCE [LARGE SCALE GENOMIC DNA]</scope>
    <source>
        <strain evidence="2 3">KUC8140</strain>
    </source>
</reference>
<dbReference type="InParanoid" id="A0A0H2R0Y8"/>
<feature type="compositionally biased region" description="Basic and acidic residues" evidence="1">
    <location>
        <begin position="1"/>
        <end position="11"/>
    </location>
</feature>
<gene>
    <name evidence="2" type="ORF">SCHPADRAFT_946935</name>
</gene>
<evidence type="ECO:0000313" key="3">
    <source>
        <dbReference type="Proteomes" id="UP000053477"/>
    </source>
</evidence>
<keyword evidence="3" id="KW-1185">Reference proteome</keyword>
<protein>
    <submittedName>
        <fullName evidence="2">Uncharacterized protein</fullName>
    </submittedName>
</protein>